<proteinExistence type="predicted"/>
<keyword evidence="2" id="KW-0812">Transmembrane</keyword>
<evidence type="ECO:0000313" key="3">
    <source>
        <dbReference type="EMBL" id="CAB9518233.1"/>
    </source>
</evidence>
<feature type="region of interest" description="Disordered" evidence="1">
    <location>
        <begin position="1"/>
        <end position="28"/>
    </location>
</feature>
<evidence type="ECO:0000256" key="2">
    <source>
        <dbReference type="SAM" id="Phobius"/>
    </source>
</evidence>
<evidence type="ECO:0000256" key="1">
    <source>
        <dbReference type="SAM" id="MobiDB-lite"/>
    </source>
</evidence>
<feature type="transmembrane region" description="Helical" evidence="2">
    <location>
        <begin position="35"/>
        <end position="57"/>
    </location>
</feature>
<keyword evidence="4" id="KW-1185">Reference proteome</keyword>
<accession>A0A9N8HPP2</accession>
<reference evidence="3" key="1">
    <citation type="submission" date="2020-06" db="EMBL/GenBank/DDBJ databases">
        <authorList>
            <consortium name="Plant Systems Biology data submission"/>
        </authorList>
    </citation>
    <scope>NUCLEOTIDE SEQUENCE</scope>
    <source>
        <strain evidence="3">D6</strain>
    </source>
</reference>
<comment type="caution">
    <text evidence="3">The sequence shown here is derived from an EMBL/GenBank/DDBJ whole genome shotgun (WGS) entry which is preliminary data.</text>
</comment>
<protein>
    <submittedName>
        <fullName evidence="3">Uncharacterized protein</fullName>
    </submittedName>
</protein>
<sequence>MRNPGGDDMSSMTKATVSSGGVGNSRTQHKTKQEWIFPVLAVILSAVVVAVIVGATMNIDSGNVGTVEGSAGEEMALSTTEAPSVFVSVLQQTPEALQ</sequence>
<keyword evidence="2" id="KW-0472">Membrane</keyword>
<gene>
    <name evidence="3" type="ORF">SEMRO_917_G219900.1</name>
</gene>
<name>A0A9N8HPP2_9STRA</name>
<evidence type="ECO:0000313" key="4">
    <source>
        <dbReference type="Proteomes" id="UP001153069"/>
    </source>
</evidence>
<keyword evidence="2" id="KW-1133">Transmembrane helix</keyword>
<dbReference type="Proteomes" id="UP001153069">
    <property type="component" value="Unassembled WGS sequence"/>
</dbReference>
<dbReference type="AlphaFoldDB" id="A0A9N8HPP2"/>
<organism evidence="3 4">
    <name type="scientific">Seminavis robusta</name>
    <dbReference type="NCBI Taxonomy" id="568900"/>
    <lineage>
        <taxon>Eukaryota</taxon>
        <taxon>Sar</taxon>
        <taxon>Stramenopiles</taxon>
        <taxon>Ochrophyta</taxon>
        <taxon>Bacillariophyta</taxon>
        <taxon>Bacillariophyceae</taxon>
        <taxon>Bacillariophycidae</taxon>
        <taxon>Naviculales</taxon>
        <taxon>Naviculaceae</taxon>
        <taxon>Seminavis</taxon>
    </lineage>
</organism>
<dbReference type="EMBL" id="CAICTM010000915">
    <property type="protein sequence ID" value="CAB9518233.1"/>
    <property type="molecule type" value="Genomic_DNA"/>
</dbReference>
<feature type="compositionally biased region" description="Polar residues" evidence="1">
    <location>
        <begin position="10"/>
        <end position="19"/>
    </location>
</feature>